<dbReference type="Proteomes" id="UP001165685">
    <property type="component" value="Unassembled WGS sequence"/>
</dbReference>
<name>A0ABT4TRB6_9ACTN</name>
<dbReference type="Pfam" id="PF12833">
    <property type="entry name" value="HTH_18"/>
    <property type="match status" value="1"/>
</dbReference>
<dbReference type="InterPro" id="IPR003313">
    <property type="entry name" value="AraC-bd"/>
</dbReference>
<dbReference type="InterPro" id="IPR050204">
    <property type="entry name" value="AraC_XylS_family_regulators"/>
</dbReference>
<sequence>MSTPPRDTARYWRHPGLPGVDLLKAHYVRHAFTPHTHDAYTLAVIESGIEVYDYKGTTHRVGADGIALVEPGVVHTGHAGVPEGWRYRVLYPDAEVVADAARDIGMAGAPLFTDSSAHAPATAEVLRAAHRAAERGDRLSASTLTRQALYRLLAAHATDSARAAATPAPRRTVAEAREILRSAMADPPSLEELAEQVGVSAFALLRAFRRDLGLPPHAYLNSARVERARRLLADGTPPSEVAPAVGFADQPHLTRHFKRRTGVPPGEFQKGILGAVPGPPDAAPAP</sequence>
<keyword evidence="3" id="KW-0804">Transcription</keyword>
<keyword evidence="2" id="KW-0238">DNA-binding</keyword>
<evidence type="ECO:0000313" key="6">
    <source>
        <dbReference type="Proteomes" id="UP001165685"/>
    </source>
</evidence>
<keyword evidence="6" id="KW-1185">Reference proteome</keyword>
<evidence type="ECO:0000259" key="4">
    <source>
        <dbReference type="PROSITE" id="PS01124"/>
    </source>
</evidence>
<keyword evidence="1" id="KW-0805">Transcription regulation</keyword>
<dbReference type="SMART" id="SM00342">
    <property type="entry name" value="HTH_ARAC"/>
    <property type="match status" value="1"/>
</dbReference>
<comment type="caution">
    <text evidence="5">The sequence shown here is derived from an EMBL/GenBank/DDBJ whole genome shotgun (WGS) entry which is preliminary data.</text>
</comment>
<evidence type="ECO:0000256" key="1">
    <source>
        <dbReference type="ARBA" id="ARBA00023015"/>
    </source>
</evidence>
<evidence type="ECO:0000313" key="5">
    <source>
        <dbReference type="EMBL" id="MDA2807224.1"/>
    </source>
</evidence>
<dbReference type="PROSITE" id="PS01124">
    <property type="entry name" value="HTH_ARAC_FAMILY_2"/>
    <property type="match status" value="1"/>
</dbReference>
<evidence type="ECO:0000256" key="2">
    <source>
        <dbReference type="ARBA" id="ARBA00023125"/>
    </source>
</evidence>
<dbReference type="SUPFAM" id="SSF46689">
    <property type="entry name" value="Homeodomain-like"/>
    <property type="match status" value="2"/>
</dbReference>
<dbReference type="InterPro" id="IPR009057">
    <property type="entry name" value="Homeodomain-like_sf"/>
</dbReference>
<accession>A0ABT4TRB6</accession>
<gene>
    <name evidence="5" type="ORF">O4U47_22145</name>
</gene>
<dbReference type="PANTHER" id="PTHR46796">
    <property type="entry name" value="HTH-TYPE TRANSCRIPTIONAL ACTIVATOR RHAS-RELATED"/>
    <property type="match status" value="1"/>
</dbReference>
<organism evidence="5 6">
    <name type="scientific">Nocardiopsis suaedae</name>
    <dbReference type="NCBI Taxonomy" id="3018444"/>
    <lineage>
        <taxon>Bacteria</taxon>
        <taxon>Bacillati</taxon>
        <taxon>Actinomycetota</taxon>
        <taxon>Actinomycetes</taxon>
        <taxon>Streptosporangiales</taxon>
        <taxon>Nocardiopsidaceae</taxon>
        <taxon>Nocardiopsis</taxon>
    </lineage>
</organism>
<dbReference type="RefSeq" id="WP_270679853.1">
    <property type="nucleotide sequence ID" value="NZ_JAQFWP010000049.1"/>
</dbReference>
<proteinExistence type="predicted"/>
<feature type="domain" description="HTH araC/xylS-type" evidence="4">
    <location>
        <begin position="174"/>
        <end position="271"/>
    </location>
</feature>
<dbReference type="PANTHER" id="PTHR46796:SF2">
    <property type="entry name" value="TRANSCRIPTIONAL REGULATORY PROTEIN"/>
    <property type="match status" value="1"/>
</dbReference>
<protein>
    <submittedName>
        <fullName evidence="5">AraC family transcriptional regulator</fullName>
    </submittedName>
</protein>
<dbReference type="SUPFAM" id="SSF51215">
    <property type="entry name" value="Regulatory protein AraC"/>
    <property type="match status" value="1"/>
</dbReference>
<reference evidence="5" key="1">
    <citation type="submission" date="2023-01" db="EMBL/GenBank/DDBJ databases">
        <title>Draft genome sequence of Nocardiopsis sp. LSu2-4 isolated from halophytes.</title>
        <authorList>
            <person name="Duangmal K."/>
            <person name="Chantavorakit T."/>
        </authorList>
    </citation>
    <scope>NUCLEOTIDE SEQUENCE</scope>
    <source>
        <strain evidence="5">LSu2-4</strain>
    </source>
</reference>
<dbReference type="Gene3D" id="1.10.10.60">
    <property type="entry name" value="Homeodomain-like"/>
    <property type="match status" value="2"/>
</dbReference>
<dbReference type="InterPro" id="IPR018060">
    <property type="entry name" value="HTH_AraC"/>
</dbReference>
<dbReference type="Pfam" id="PF02311">
    <property type="entry name" value="AraC_binding"/>
    <property type="match status" value="1"/>
</dbReference>
<dbReference type="EMBL" id="JAQFWP010000049">
    <property type="protein sequence ID" value="MDA2807224.1"/>
    <property type="molecule type" value="Genomic_DNA"/>
</dbReference>
<evidence type="ECO:0000256" key="3">
    <source>
        <dbReference type="ARBA" id="ARBA00023163"/>
    </source>
</evidence>
<dbReference type="InterPro" id="IPR037923">
    <property type="entry name" value="HTH-like"/>
</dbReference>